<reference evidence="1 2" key="1">
    <citation type="journal article" date="2010" name="PLoS ONE">
        <title>Genome erosion in a nitrogen-fixing vertically transmitted endosymbiotic multicellular cyanobacterium.</title>
        <authorList>
            <person name="Ran L."/>
            <person name="Larsson J."/>
            <person name="Vigil-Stenman T."/>
            <person name="Nylander J.A."/>
            <person name="Ininbergs K."/>
            <person name="Zheng W.W."/>
            <person name="Lapidus A."/>
            <person name="Lowry S."/>
            <person name="Haselkorn R."/>
            <person name="Bergman B."/>
        </authorList>
    </citation>
    <scope>NUCLEOTIDE SEQUENCE [LARGE SCALE GENOMIC DNA]</scope>
    <source>
        <strain evidence="1 2">0708</strain>
    </source>
</reference>
<name>D7E420_NOSA0</name>
<proteinExistence type="predicted"/>
<evidence type="ECO:0000313" key="2">
    <source>
        <dbReference type="Proteomes" id="UP000001511"/>
    </source>
</evidence>
<dbReference type="EMBL" id="CP002059">
    <property type="protein sequence ID" value="ADI65238.1"/>
    <property type="molecule type" value="Genomic_DNA"/>
</dbReference>
<protein>
    <submittedName>
        <fullName evidence="1">Uncharacterized protein</fullName>
    </submittedName>
</protein>
<dbReference type="Proteomes" id="UP000001511">
    <property type="component" value="Chromosome"/>
</dbReference>
<dbReference type="HOGENOM" id="CLU_3045896_0_0_3"/>
<dbReference type="KEGG" id="naz:Aazo_3678"/>
<sequence>MDDATKLNSQEIQVSILKLVSKQSHNAYFFDSEVLAKDLSGTLIWCQTNARKKL</sequence>
<accession>D7E420</accession>
<keyword evidence="2" id="KW-1185">Reference proteome</keyword>
<organism evidence="1 2">
    <name type="scientific">Nostoc azollae (strain 0708)</name>
    <name type="common">Anabaena azollae (strain 0708)</name>
    <dbReference type="NCBI Taxonomy" id="551115"/>
    <lineage>
        <taxon>Bacteria</taxon>
        <taxon>Bacillati</taxon>
        <taxon>Cyanobacteriota</taxon>
        <taxon>Cyanophyceae</taxon>
        <taxon>Nostocales</taxon>
        <taxon>Nostocaceae</taxon>
        <taxon>Trichormus</taxon>
    </lineage>
</organism>
<evidence type="ECO:0000313" key="1">
    <source>
        <dbReference type="EMBL" id="ADI65238.1"/>
    </source>
</evidence>
<gene>
    <name evidence="1" type="ordered locus">Aazo_3678</name>
</gene>
<dbReference type="AlphaFoldDB" id="D7E420"/>